<evidence type="ECO:0000256" key="1">
    <source>
        <dbReference type="ARBA" id="ARBA00005672"/>
    </source>
</evidence>
<dbReference type="PANTHER" id="PTHR14205">
    <property type="entry name" value="WD-REPEAT PROTEIN"/>
    <property type="match status" value="1"/>
</dbReference>
<comment type="caution">
    <text evidence="2">The sequence shown here is derived from an EMBL/GenBank/DDBJ whole genome shotgun (WGS) entry which is preliminary data.</text>
</comment>
<comment type="similarity">
    <text evidence="1">Belongs to the WD repeat EIPR1 family.</text>
</comment>
<dbReference type="EMBL" id="JAUJYO010000015">
    <property type="protein sequence ID" value="KAK1296017.1"/>
    <property type="molecule type" value="Genomic_DNA"/>
</dbReference>
<sequence>MKKTNSIEHAHIRDAEYNPNKQHILSAGTDSAVYLWLAPITCGDDPTSESLVDSPTRQVDPLLHSYSDYEDSIYGISWSSREPWMFASLSYDGRAKAYWISEIICINMASQSPPTEVGVFRKSIMIISLASAELETLNASPDGAHHLIKICLKLDDKPLFPPAVKQNKCSIRKSDHNQVYQRIPSSPSSGTLKKRLLYQTVEMPPVLVFLYEGNNISRFT</sequence>
<name>A0AAV9D764_ACOCL</name>
<dbReference type="InterPro" id="IPR001680">
    <property type="entry name" value="WD40_rpt"/>
</dbReference>
<dbReference type="GO" id="GO:0016567">
    <property type="term" value="P:protein ubiquitination"/>
    <property type="evidence" value="ECO:0007669"/>
    <property type="project" value="TreeGrafter"/>
</dbReference>
<organism evidence="2 3">
    <name type="scientific">Acorus calamus</name>
    <name type="common">Sweet flag</name>
    <dbReference type="NCBI Taxonomy" id="4465"/>
    <lineage>
        <taxon>Eukaryota</taxon>
        <taxon>Viridiplantae</taxon>
        <taxon>Streptophyta</taxon>
        <taxon>Embryophyta</taxon>
        <taxon>Tracheophyta</taxon>
        <taxon>Spermatophyta</taxon>
        <taxon>Magnoliopsida</taxon>
        <taxon>Liliopsida</taxon>
        <taxon>Acoraceae</taxon>
        <taxon>Acorus</taxon>
    </lineage>
</organism>
<dbReference type="InterPro" id="IPR040323">
    <property type="entry name" value="EIPR1"/>
</dbReference>
<reference evidence="2" key="1">
    <citation type="journal article" date="2023" name="Nat. Commun.">
        <title>Diploid and tetraploid genomes of Acorus and the evolution of monocots.</title>
        <authorList>
            <person name="Ma L."/>
            <person name="Liu K.W."/>
            <person name="Li Z."/>
            <person name="Hsiao Y.Y."/>
            <person name="Qi Y."/>
            <person name="Fu T."/>
            <person name="Tang G.D."/>
            <person name="Zhang D."/>
            <person name="Sun W.H."/>
            <person name="Liu D.K."/>
            <person name="Li Y."/>
            <person name="Chen G.Z."/>
            <person name="Liu X.D."/>
            <person name="Liao X.Y."/>
            <person name="Jiang Y.T."/>
            <person name="Yu X."/>
            <person name="Hao Y."/>
            <person name="Huang J."/>
            <person name="Zhao X.W."/>
            <person name="Ke S."/>
            <person name="Chen Y.Y."/>
            <person name="Wu W.L."/>
            <person name="Hsu J.L."/>
            <person name="Lin Y.F."/>
            <person name="Huang M.D."/>
            <person name="Li C.Y."/>
            <person name="Huang L."/>
            <person name="Wang Z.W."/>
            <person name="Zhao X."/>
            <person name="Zhong W.Y."/>
            <person name="Peng D.H."/>
            <person name="Ahmad S."/>
            <person name="Lan S."/>
            <person name="Zhang J.S."/>
            <person name="Tsai W.C."/>
            <person name="Van de Peer Y."/>
            <person name="Liu Z.J."/>
        </authorList>
    </citation>
    <scope>NUCLEOTIDE SEQUENCE</scope>
    <source>
        <strain evidence="2">CP</strain>
    </source>
</reference>
<dbReference type="Gene3D" id="2.130.10.10">
    <property type="entry name" value="YVTN repeat-like/Quinoprotein amine dehydrogenase"/>
    <property type="match status" value="1"/>
</dbReference>
<dbReference type="InterPro" id="IPR015943">
    <property type="entry name" value="WD40/YVTN_repeat-like_dom_sf"/>
</dbReference>
<dbReference type="Pfam" id="PF00400">
    <property type="entry name" value="WD40"/>
    <property type="match status" value="2"/>
</dbReference>
<reference evidence="2" key="2">
    <citation type="submission" date="2023-06" db="EMBL/GenBank/DDBJ databases">
        <authorList>
            <person name="Ma L."/>
            <person name="Liu K.-W."/>
            <person name="Li Z."/>
            <person name="Hsiao Y.-Y."/>
            <person name="Qi Y."/>
            <person name="Fu T."/>
            <person name="Tang G."/>
            <person name="Zhang D."/>
            <person name="Sun W.-H."/>
            <person name="Liu D.-K."/>
            <person name="Li Y."/>
            <person name="Chen G.-Z."/>
            <person name="Liu X.-D."/>
            <person name="Liao X.-Y."/>
            <person name="Jiang Y.-T."/>
            <person name="Yu X."/>
            <person name="Hao Y."/>
            <person name="Huang J."/>
            <person name="Zhao X.-W."/>
            <person name="Ke S."/>
            <person name="Chen Y.-Y."/>
            <person name="Wu W.-L."/>
            <person name="Hsu J.-L."/>
            <person name="Lin Y.-F."/>
            <person name="Huang M.-D."/>
            <person name="Li C.-Y."/>
            <person name="Huang L."/>
            <person name="Wang Z.-W."/>
            <person name="Zhao X."/>
            <person name="Zhong W.-Y."/>
            <person name="Peng D.-H."/>
            <person name="Ahmad S."/>
            <person name="Lan S."/>
            <person name="Zhang J.-S."/>
            <person name="Tsai W.-C."/>
            <person name="Van De Peer Y."/>
            <person name="Liu Z.-J."/>
        </authorList>
    </citation>
    <scope>NUCLEOTIDE SEQUENCE</scope>
    <source>
        <strain evidence="2">CP</strain>
        <tissue evidence="2">Leaves</tissue>
    </source>
</reference>
<dbReference type="PANTHER" id="PTHR14205:SF15">
    <property type="entry name" value="EARP AND GARP COMPLEX-INTERACTING PROTEIN 1"/>
    <property type="match status" value="1"/>
</dbReference>
<dbReference type="Proteomes" id="UP001180020">
    <property type="component" value="Unassembled WGS sequence"/>
</dbReference>
<dbReference type="SUPFAM" id="SSF50960">
    <property type="entry name" value="TolB, C-terminal domain"/>
    <property type="match status" value="1"/>
</dbReference>
<gene>
    <name evidence="2" type="primary">DWA2</name>
    <name evidence="2" type="ORF">QJS10_CPB15g00270</name>
</gene>
<protein>
    <submittedName>
        <fullName evidence="2">WD repeat-containing protein DWA2</fullName>
    </submittedName>
</protein>
<proteinExistence type="inferred from homology"/>
<keyword evidence="3" id="KW-1185">Reference proteome</keyword>
<accession>A0AAV9D764</accession>
<evidence type="ECO:0000313" key="2">
    <source>
        <dbReference type="EMBL" id="KAK1296017.1"/>
    </source>
</evidence>
<evidence type="ECO:0000313" key="3">
    <source>
        <dbReference type="Proteomes" id="UP001180020"/>
    </source>
</evidence>
<dbReference type="AlphaFoldDB" id="A0AAV9D764"/>